<protein>
    <submittedName>
        <fullName evidence="2">Uncharacterized protein</fullName>
    </submittedName>
</protein>
<reference evidence="2 3" key="1">
    <citation type="submission" date="2020-08" db="EMBL/GenBank/DDBJ databases">
        <title>Genomic Encyclopedia of Type Strains, Phase IV (KMG-IV): sequencing the most valuable type-strain genomes for metagenomic binning, comparative biology and taxonomic classification.</title>
        <authorList>
            <person name="Goeker M."/>
        </authorList>
    </citation>
    <scope>NUCLEOTIDE SEQUENCE [LARGE SCALE GENOMIC DNA]</scope>
    <source>
        <strain evidence="2 3">DSM 29781</strain>
    </source>
</reference>
<name>A0A7W8HH82_9BURK</name>
<dbReference type="EMBL" id="JACHGB010000004">
    <property type="protein sequence ID" value="MBB5272019.1"/>
    <property type="molecule type" value="Genomic_DNA"/>
</dbReference>
<dbReference type="AlphaFoldDB" id="A0A7W8HH82"/>
<evidence type="ECO:0000256" key="1">
    <source>
        <dbReference type="SAM" id="MobiDB-lite"/>
    </source>
</evidence>
<dbReference type="Proteomes" id="UP000532440">
    <property type="component" value="Unassembled WGS sequence"/>
</dbReference>
<dbReference type="RefSeq" id="WP_183967027.1">
    <property type="nucleotide sequence ID" value="NZ_BAABEW010000023.1"/>
</dbReference>
<organism evidence="2 3">
    <name type="scientific">Quisquiliibacterium transsilvanicum</name>
    <dbReference type="NCBI Taxonomy" id="1549638"/>
    <lineage>
        <taxon>Bacteria</taxon>
        <taxon>Pseudomonadati</taxon>
        <taxon>Pseudomonadota</taxon>
        <taxon>Betaproteobacteria</taxon>
        <taxon>Burkholderiales</taxon>
        <taxon>Burkholderiaceae</taxon>
        <taxon>Quisquiliibacterium</taxon>
    </lineage>
</organism>
<gene>
    <name evidence="2" type="ORF">HNQ70_002033</name>
</gene>
<proteinExistence type="predicted"/>
<feature type="region of interest" description="Disordered" evidence="1">
    <location>
        <begin position="412"/>
        <end position="458"/>
    </location>
</feature>
<evidence type="ECO:0000313" key="3">
    <source>
        <dbReference type="Proteomes" id="UP000532440"/>
    </source>
</evidence>
<comment type="caution">
    <text evidence="2">The sequence shown here is derived from an EMBL/GenBank/DDBJ whole genome shotgun (WGS) entry which is preliminary data.</text>
</comment>
<keyword evidence="3" id="KW-1185">Reference proteome</keyword>
<accession>A0A7W8HH82</accession>
<evidence type="ECO:0000313" key="2">
    <source>
        <dbReference type="EMBL" id="MBB5272019.1"/>
    </source>
</evidence>
<sequence length="1221" mass="132431">MRTVKMPLDVELSPELLEPSVRLSQVLDGSGHGSLLRLLLTTHLAGFRLFESVAKASAWRQRSAFGNEEFVRRLESALGEPLRGLDPEQIDLFLRSPVRKAGPFEPAVLGDRLAVRLAVSVRAGPPGERLRSVCDRLASGLCAAFPDWSAMYADPRRAKRCIDQALAGIAPGLPSLDVELPSSGGIDAPIAFDPALVVQGPWPEEDLVALRIVLSRGAREARLQGRAPAAGGFISIAQDYLLTRGENALSWLFNKGWLAFRDADPRELARAHDAPEAAQDGFRRLVDAARALPARPPLFSIRDYASFRRRFGWRMRTWIAQDLRRLLKLRERAAEEGGVTSAAISAMPPGPSELGAALLARHRSLEDLLKVCDRFLGAEPSDPTANDAAALDSLVAGLDALDDAFRSRFGTGAGASAREAGSRRADAGRSASQPGLPLPIGEVRWKTPTGLPEHEADPTASARTLAGRFDSLFRLQAALLSEALASARGGHSAWLATRERLEARRLPRDLPADRVRAFAVRRALQELMELARALPEPLRLAVQSAFRAAGVLDDARTLNRLFVNRQGRLFVTSRSTWRHGAVAIDELAAARADWFALLLRLEQLAAARVEEGCSMRDVEALLALRDLRLRWSLDASPEEVEPSSREVRQLARAAGTPEEIQSRIAGGPGGAGVTRAARRDMARWVLGELFALLPEATQPTWTARHSFTRLRSIGLLYVPKDRPWRVPQRYLEAQGPIGDAARLGLLGDTAGEEAGSPPVISPTVCLEKLLSRPVLDLASAHAMRQIPHDWYLASGLVGAPGEVRSGLVLEQCPLGRAGAGLKLAAGVARLIGPGVRKAGLDRMIVDPGIGLGDVTLVLEWRFRQSFRIDPERNRYTLERHFDSGRLYAALPVDDASAIDAGVALVDRMLAIDLGAQGFSWAVFDLRAHMRPGSAPDGAHPTGVPGLLATGSEVVPSMRALSRAVERIGERVRAGVLPRLERLHSHAVADSCQRIELLCARFEAFPVLESLRAAFDGGTPLTHAYSAIVRRYTYSIAASHLRERGEYWFGAVQWTHPYLNTPVPGRAAADADLPRLRPLHLFPGAAVDPSGTSQACPRCGRNPISALRRLAQPCRPGPRGEIVLSDGMIRLAQPRGRGAGDLGGRGFRTKGRGWNEATSELDRLIAQAKALLREPVAGKHSSSVYRCLYEDCGCTGNSDEFAAINIGRKFLAGRVAPDLRPL</sequence>